<keyword evidence="3" id="KW-1185">Reference proteome</keyword>
<dbReference type="AlphaFoldDB" id="A0A0P6XFM2"/>
<dbReference type="Gene3D" id="3.20.20.370">
    <property type="entry name" value="Glycoside hydrolase/deacetylase"/>
    <property type="match status" value="1"/>
</dbReference>
<dbReference type="GO" id="GO:0005975">
    <property type="term" value="P:carbohydrate metabolic process"/>
    <property type="evidence" value="ECO:0007669"/>
    <property type="project" value="InterPro"/>
</dbReference>
<sequence length="259" mass="29970">MSNISRRSFLKLMFSIIGYPFVKPLLNLTCPPIVWYGKRNMRAVSLTFDDCYDYALLSCMENFLDDHPNVKVTFFPTGIALIQTSLKDPCIWKRFLIKGHEIGYHGYNHDMPSTMDLRQSTIDFEKWQETLTDVLGTATNVRFARPPYGDISYNFLRVCCENNLIVVMWSANWSTSHLTDYREVYFAQGGDIVLFHVRAQDVQNFQSVLPILQNRSLDAVCLSDLLLDQEAKLDIHPASREIEYETSSSSNRKARTWVR</sequence>
<dbReference type="GO" id="GO:0016810">
    <property type="term" value="F:hydrolase activity, acting on carbon-nitrogen (but not peptide) bonds"/>
    <property type="evidence" value="ECO:0007669"/>
    <property type="project" value="InterPro"/>
</dbReference>
<dbReference type="STRING" id="869279.SE15_13010"/>
<feature type="domain" description="NodB homology" evidence="1">
    <location>
        <begin position="42"/>
        <end position="259"/>
    </location>
</feature>
<name>A0A0P6XFM2_9CHLR</name>
<reference evidence="2 3" key="1">
    <citation type="submission" date="2015-07" db="EMBL/GenBank/DDBJ databases">
        <title>Whole genome sequence of Thermanaerothrix daxensis DSM 23592.</title>
        <authorList>
            <person name="Hemp J."/>
            <person name="Ward L.M."/>
            <person name="Pace L.A."/>
            <person name="Fischer W.W."/>
        </authorList>
    </citation>
    <scope>NUCLEOTIDE SEQUENCE [LARGE SCALE GENOMIC DNA]</scope>
    <source>
        <strain evidence="2 3">GNS-1</strain>
    </source>
</reference>
<dbReference type="SUPFAM" id="SSF88713">
    <property type="entry name" value="Glycoside hydrolase/deacetylase"/>
    <property type="match status" value="1"/>
</dbReference>
<protein>
    <recommendedName>
        <fullName evidence="1">NodB homology domain-containing protein</fullName>
    </recommendedName>
</protein>
<accession>A0A0P6XFM2</accession>
<dbReference type="InterPro" id="IPR002509">
    <property type="entry name" value="NODB_dom"/>
</dbReference>
<comment type="caution">
    <text evidence="2">The sequence shown here is derived from an EMBL/GenBank/DDBJ whole genome shotgun (WGS) entry which is preliminary data.</text>
</comment>
<organism evidence="2 3">
    <name type="scientific">Thermanaerothrix daxensis</name>
    <dbReference type="NCBI Taxonomy" id="869279"/>
    <lineage>
        <taxon>Bacteria</taxon>
        <taxon>Bacillati</taxon>
        <taxon>Chloroflexota</taxon>
        <taxon>Anaerolineae</taxon>
        <taxon>Anaerolineales</taxon>
        <taxon>Anaerolineaceae</taxon>
        <taxon>Thermanaerothrix</taxon>
    </lineage>
</organism>
<proteinExistence type="predicted"/>
<dbReference type="InterPro" id="IPR011330">
    <property type="entry name" value="Glyco_hydro/deAcase_b/a-brl"/>
</dbReference>
<gene>
    <name evidence="2" type="ORF">SE15_13010</name>
</gene>
<dbReference type="InterPro" id="IPR050248">
    <property type="entry name" value="Polysacc_deacetylase_ArnD"/>
</dbReference>
<dbReference type="Pfam" id="PF01522">
    <property type="entry name" value="Polysacc_deac_1"/>
    <property type="match status" value="1"/>
</dbReference>
<evidence type="ECO:0000313" key="3">
    <source>
        <dbReference type="Proteomes" id="UP000050544"/>
    </source>
</evidence>
<dbReference type="PANTHER" id="PTHR10587">
    <property type="entry name" value="GLYCOSYL TRANSFERASE-RELATED"/>
    <property type="match status" value="1"/>
</dbReference>
<dbReference type="Proteomes" id="UP000050544">
    <property type="component" value="Unassembled WGS sequence"/>
</dbReference>
<evidence type="ECO:0000259" key="1">
    <source>
        <dbReference type="PROSITE" id="PS51677"/>
    </source>
</evidence>
<dbReference type="CDD" id="cd10917">
    <property type="entry name" value="CE4_NodB_like_6s_7s"/>
    <property type="match status" value="1"/>
</dbReference>
<evidence type="ECO:0000313" key="2">
    <source>
        <dbReference type="EMBL" id="KPL82035.1"/>
    </source>
</evidence>
<dbReference type="EMBL" id="LGKO01000006">
    <property type="protein sequence ID" value="KPL82035.1"/>
    <property type="molecule type" value="Genomic_DNA"/>
</dbReference>
<dbReference type="PROSITE" id="PS51677">
    <property type="entry name" value="NODB"/>
    <property type="match status" value="1"/>
</dbReference>